<protein>
    <submittedName>
        <fullName evidence="2">DUF1036 domain-containing protein</fullName>
    </submittedName>
</protein>
<dbReference type="Proteomes" id="UP000595857">
    <property type="component" value="Chromosome"/>
</dbReference>
<dbReference type="Pfam" id="PF06282">
    <property type="entry name" value="DUF1036"/>
    <property type="match status" value="1"/>
</dbReference>
<keyword evidence="3" id="KW-1185">Reference proteome</keyword>
<reference evidence="2 3" key="1">
    <citation type="submission" date="2021-01" db="EMBL/GenBank/DDBJ databases">
        <title>Genome seq and assembly of Devosia sp. LEGU1.</title>
        <authorList>
            <person name="Chhetri G."/>
        </authorList>
    </citation>
    <scope>NUCLEOTIDE SEQUENCE [LARGE SCALE GENOMIC DNA]</scope>
    <source>
        <strain evidence="2 3">LEGU1</strain>
    </source>
</reference>
<gene>
    <name evidence="2" type="ORF">JI748_00670</name>
</gene>
<dbReference type="RefSeq" id="WP_201633875.1">
    <property type="nucleotide sequence ID" value="NZ_CP068046.1"/>
</dbReference>
<accession>A0ABX7CA16</accession>
<organism evidence="2 3">
    <name type="scientific">Devosia rhizoryzae</name>
    <dbReference type="NCBI Taxonomy" id="2774137"/>
    <lineage>
        <taxon>Bacteria</taxon>
        <taxon>Pseudomonadati</taxon>
        <taxon>Pseudomonadota</taxon>
        <taxon>Alphaproteobacteria</taxon>
        <taxon>Hyphomicrobiales</taxon>
        <taxon>Devosiaceae</taxon>
        <taxon>Devosia</taxon>
    </lineage>
</organism>
<evidence type="ECO:0000256" key="1">
    <source>
        <dbReference type="SAM" id="MobiDB-lite"/>
    </source>
</evidence>
<proteinExistence type="predicted"/>
<feature type="region of interest" description="Disordered" evidence="1">
    <location>
        <begin position="159"/>
        <end position="181"/>
    </location>
</feature>
<evidence type="ECO:0000313" key="2">
    <source>
        <dbReference type="EMBL" id="QQR39567.1"/>
    </source>
</evidence>
<dbReference type="InterPro" id="IPR009380">
    <property type="entry name" value="DUF1036"/>
</dbReference>
<evidence type="ECO:0000313" key="3">
    <source>
        <dbReference type="Proteomes" id="UP000595857"/>
    </source>
</evidence>
<dbReference type="EMBL" id="CP068046">
    <property type="protein sequence ID" value="QQR39567.1"/>
    <property type="molecule type" value="Genomic_DNA"/>
</dbReference>
<name>A0ABX7CA16_9HYPH</name>
<sequence length="181" mass="19962">MFSGFPLRGIRLGTTLLLPAIAGLFAFATPAQAELRICNQTANLISVSLGYRAERGWMSEGWWQAPPGDCRTLYQGDLQRRFYYLYAVDDIGGGAWDGDVFMCTRDETFTIFGVEDCLARGYERTGFFEIDTQNRADWTLQLTENAGAPAVVGPDLGEDLEDPAFLVDPDAPETPATTDTQ</sequence>